<dbReference type="GO" id="GO:0019843">
    <property type="term" value="F:rRNA binding"/>
    <property type="evidence" value="ECO:0007669"/>
    <property type="project" value="UniProtKB-KW"/>
</dbReference>
<proteinExistence type="inferred from homology"/>
<dbReference type="FunFam" id="2.40.30.10:FF:000004">
    <property type="entry name" value="50S ribosomal protein L3"/>
    <property type="match status" value="1"/>
</dbReference>
<evidence type="ECO:0000256" key="3">
    <source>
        <dbReference type="ARBA" id="ARBA00022884"/>
    </source>
</evidence>
<keyword evidence="5" id="KW-0687">Ribonucleoprotein</keyword>
<evidence type="ECO:0000256" key="1">
    <source>
        <dbReference type="ARBA" id="ARBA00006540"/>
    </source>
</evidence>
<organism evidence="6">
    <name type="scientific">marine metagenome</name>
    <dbReference type="NCBI Taxonomy" id="408172"/>
    <lineage>
        <taxon>unclassified sequences</taxon>
        <taxon>metagenomes</taxon>
        <taxon>ecological metagenomes</taxon>
    </lineage>
</organism>
<name>A0A381Q9H4_9ZZZZ</name>
<dbReference type="SUPFAM" id="SSF50447">
    <property type="entry name" value="Translation proteins"/>
    <property type="match status" value="1"/>
</dbReference>
<evidence type="ECO:0000256" key="4">
    <source>
        <dbReference type="ARBA" id="ARBA00022980"/>
    </source>
</evidence>
<evidence type="ECO:0000313" key="6">
    <source>
        <dbReference type="EMBL" id="SUZ74707.1"/>
    </source>
</evidence>
<protein>
    <recommendedName>
        <fullName evidence="7">50S ribosomal protein L3</fullName>
    </recommendedName>
</protein>
<dbReference type="GO" id="GO:0006412">
    <property type="term" value="P:translation"/>
    <property type="evidence" value="ECO:0007669"/>
    <property type="project" value="InterPro"/>
</dbReference>
<dbReference type="EMBL" id="UINC01001219">
    <property type="protein sequence ID" value="SUZ74707.1"/>
    <property type="molecule type" value="Genomic_DNA"/>
</dbReference>
<dbReference type="InterPro" id="IPR009000">
    <property type="entry name" value="Transl_B-barrel_sf"/>
</dbReference>
<accession>A0A381Q9H4</accession>
<keyword evidence="2" id="KW-0699">rRNA-binding</keyword>
<dbReference type="InterPro" id="IPR000597">
    <property type="entry name" value="Ribosomal_uL3"/>
</dbReference>
<dbReference type="Gene3D" id="3.30.160.810">
    <property type="match status" value="1"/>
</dbReference>
<evidence type="ECO:0000256" key="5">
    <source>
        <dbReference type="ARBA" id="ARBA00023274"/>
    </source>
</evidence>
<dbReference type="PROSITE" id="PS00474">
    <property type="entry name" value="RIBOSOMAL_L3"/>
    <property type="match status" value="1"/>
</dbReference>
<dbReference type="HAMAP" id="MF_01325_B">
    <property type="entry name" value="Ribosomal_uL3_B"/>
    <property type="match status" value="1"/>
</dbReference>
<dbReference type="GO" id="GO:0003735">
    <property type="term" value="F:structural constituent of ribosome"/>
    <property type="evidence" value="ECO:0007669"/>
    <property type="project" value="InterPro"/>
</dbReference>
<dbReference type="AlphaFoldDB" id="A0A381Q9H4"/>
<evidence type="ECO:0008006" key="7">
    <source>
        <dbReference type="Google" id="ProtNLM"/>
    </source>
</evidence>
<reference evidence="6" key="1">
    <citation type="submission" date="2018-05" db="EMBL/GenBank/DDBJ databases">
        <authorList>
            <person name="Lanie J.A."/>
            <person name="Ng W.-L."/>
            <person name="Kazmierczak K.M."/>
            <person name="Andrzejewski T.M."/>
            <person name="Davidsen T.M."/>
            <person name="Wayne K.J."/>
            <person name="Tettelin H."/>
            <person name="Glass J.I."/>
            <person name="Rusch D."/>
            <person name="Podicherti R."/>
            <person name="Tsui H.-C.T."/>
            <person name="Winkler M.E."/>
        </authorList>
    </citation>
    <scope>NUCLEOTIDE SEQUENCE</scope>
</reference>
<gene>
    <name evidence="6" type="ORF">METZ01_LOCUS27561</name>
</gene>
<dbReference type="InterPro" id="IPR019927">
    <property type="entry name" value="Ribosomal_uL3_bac/org-type"/>
</dbReference>
<dbReference type="Pfam" id="PF00297">
    <property type="entry name" value="Ribosomal_L3"/>
    <property type="match status" value="1"/>
</dbReference>
<sequence>MVTAIIGKKIGMTQLFGDGGVVHPATVIKAGPCVVVQAKTTARDGYEAVQLGLIEDTKPRVTKAVAGTYKKAKVSPTRIRREVAMDSSDESPKPGDQVLVSIFESGDRVDVIGTSRGKGFQGVMKRHGFSGGRATHGSMFHRAPGSIGASSYPSRVIKGMKGPGRMGGQRVTVRSLQVLQVDTENNLLIVSGSIPGAPGTYITVRKAVVLKPVRVSQVEEPKKK</sequence>
<dbReference type="PANTHER" id="PTHR11229">
    <property type="entry name" value="50S RIBOSOMAL PROTEIN L3"/>
    <property type="match status" value="1"/>
</dbReference>
<dbReference type="GO" id="GO:0022625">
    <property type="term" value="C:cytosolic large ribosomal subunit"/>
    <property type="evidence" value="ECO:0007669"/>
    <property type="project" value="TreeGrafter"/>
</dbReference>
<dbReference type="NCBIfam" id="TIGR03625">
    <property type="entry name" value="L3_bact"/>
    <property type="match status" value="1"/>
</dbReference>
<keyword evidence="4" id="KW-0689">Ribosomal protein</keyword>
<evidence type="ECO:0000256" key="2">
    <source>
        <dbReference type="ARBA" id="ARBA00022730"/>
    </source>
</evidence>
<dbReference type="PANTHER" id="PTHR11229:SF16">
    <property type="entry name" value="LARGE RIBOSOMAL SUBUNIT PROTEIN UL3C"/>
    <property type="match status" value="1"/>
</dbReference>
<dbReference type="InterPro" id="IPR019926">
    <property type="entry name" value="Ribosomal_uL3_CS"/>
</dbReference>
<comment type="similarity">
    <text evidence="1">Belongs to the universal ribosomal protein uL3 family.</text>
</comment>
<keyword evidence="3" id="KW-0694">RNA-binding</keyword>
<dbReference type="Gene3D" id="2.40.30.10">
    <property type="entry name" value="Translation factors"/>
    <property type="match status" value="1"/>
</dbReference>